<gene>
    <name evidence="9" type="primary">PET112</name>
    <name evidence="11" type="ORF">SAMEA4029010_CIC11G00000002863</name>
</gene>
<dbReference type="NCBIfam" id="NF004012">
    <property type="entry name" value="PRK05477.1-2"/>
    <property type="match status" value="1"/>
</dbReference>
<dbReference type="Pfam" id="PF02637">
    <property type="entry name" value="GatB_Yqey"/>
    <property type="match status" value="1"/>
</dbReference>
<evidence type="ECO:0000256" key="8">
    <source>
        <dbReference type="ARBA" id="ARBA00047913"/>
    </source>
</evidence>
<evidence type="ECO:0000256" key="5">
    <source>
        <dbReference type="ARBA" id="ARBA00022917"/>
    </source>
</evidence>
<comment type="catalytic activity">
    <reaction evidence="8 9">
        <text>L-glutamyl-tRNA(Gln) + L-glutamine + ATP + H2O = L-glutaminyl-tRNA(Gln) + L-glutamate + ADP + phosphate + H(+)</text>
        <dbReference type="Rhea" id="RHEA:17521"/>
        <dbReference type="Rhea" id="RHEA-COMP:9681"/>
        <dbReference type="Rhea" id="RHEA-COMP:9684"/>
        <dbReference type="ChEBI" id="CHEBI:15377"/>
        <dbReference type="ChEBI" id="CHEBI:15378"/>
        <dbReference type="ChEBI" id="CHEBI:29985"/>
        <dbReference type="ChEBI" id="CHEBI:30616"/>
        <dbReference type="ChEBI" id="CHEBI:43474"/>
        <dbReference type="ChEBI" id="CHEBI:58359"/>
        <dbReference type="ChEBI" id="CHEBI:78520"/>
        <dbReference type="ChEBI" id="CHEBI:78521"/>
        <dbReference type="ChEBI" id="CHEBI:456216"/>
    </reaction>
</comment>
<evidence type="ECO:0000256" key="7">
    <source>
        <dbReference type="ARBA" id="ARBA00047380"/>
    </source>
</evidence>
<keyword evidence="3 9" id="KW-0547">Nucleotide-binding</keyword>
<dbReference type="Gene3D" id="1.10.10.410">
    <property type="match status" value="1"/>
</dbReference>
<keyword evidence="6 9" id="KW-0496">Mitochondrion</keyword>
<evidence type="ECO:0000259" key="10">
    <source>
        <dbReference type="SMART" id="SM00845"/>
    </source>
</evidence>
<dbReference type="EC" id="6.3.5.-" evidence="9"/>
<evidence type="ECO:0000256" key="4">
    <source>
        <dbReference type="ARBA" id="ARBA00022840"/>
    </source>
</evidence>
<dbReference type="GO" id="GO:0032543">
    <property type="term" value="P:mitochondrial translation"/>
    <property type="evidence" value="ECO:0007669"/>
    <property type="project" value="UniProtKB-UniRule"/>
</dbReference>
<dbReference type="InterPro" id="IPR017959">
    <property type="entry name" value="Asn/Gln-tRNA_amidoTrfase_suB/E"/>
</dbReference>
<dbReference type="SUPFAM" id="SSF55931">
    <property type="entry name" value="Glutamine synthetase/guanido kinase"/>
    <property type="match status" value="1"/>
</dbReference>
<keyword evidence="4 9" id="KW-0067">ATP-binding</keyword>
<comment type="function">
    <text evidence="9">Allows the formation of correctly charged Gln-tRNA(Gln) through the transamidation of misacylated Glu-tRNA(Gln) in the mitochondria. The reaction takes place in the presence of glutamine and ATP through an activated gamma-phospho-Glu-tRNA(Gln).</text>
</comment>
<comment type="subunit">
    <text evidence="9">Subunit of the heterotrimeric GatFAB amidotransferase (AdT) complex, composed of A, B and F subunits.</text>
</comment>
<evidence type="ECO:0000256" key="3">
    <source>
        <dbReference type="ARBA" id="ARBA00022741"/>
    </source>
</evidence>
<comment type="subcellular location">
    <subcellularLocation>
        <location evidence="9">Mitochondrion</location>
    </subcellularLocation>
</comment>
<name>A0A1L0BXE3_9ASCO</name>
<proteinExistence type="inferred from homology"/>
<dbReference type="InterPro" id="IPR023168">
    <property type="entry name" value="GatB_Yqey_C_2"/>
</dbReference>
<keyword evidence="12" id="KW-1185">Reference proteome</keyword>
<dbReference type="HAMAP" id="MF_00121">
    <property type="entry name" value="GatB"/>
    <property type="match status" value="1"/>
</dbReference>
<dbReference type="InterPro" id="IPR018027">
    <property type="entry name" value="Asn/Gln_amidotransferase"/>
</dbReference>
<dbReference type="GO" id="GO:0030956">
    <property type="term" value="C:glutamyl-tRNA(Gln) amidotransferase complex"/>
    <property type="evidence" value="ECO:0007669"/>
    <property type="project" value="UniProtKB-UniRule"/>
</dbReference>
<dbReference type="Proteomes" id="UP000182334">
    <property type="component" value="Chromosome V"/>
</dbReference>
<dbReference type="GO" id="GO:0005524">
    <property type="term" value="F:ATP binding"/>
    <property type="evidence" value="ECO:0007669"/>
    <property type="project" value="UniProtKB-KW"/>
</dbReference>
<evidence type="ECO:0000256" key="2">
    <source>
        <dbReference type="ARBA" id="ARBA00022598"/>
    </source>
</evidence>
<dbReference type="NCBIfam" id="TIGR00133">
    <property type="entry name" value="gatB"/>
    <property type="match status" value="1"/>
</dbReference>
<dbReference type="SMART" id="SM00845">
    <property type="entry name" value="GatB_Yqey"/>
    <property type="match status" value="1"/>
</dbReference>
<dbReference type="GO" id="GO:0005739">
    <property type="term" value="C:mitochondrion"/>
    <property type="evidence" value="ECO:0007669"/>
    <property type="project" value="UniProtKB-SubCell"/>
</dbReference>
<organism evidence="11 12">
    <name type="scientific">Sungouiella intermedia</name>
    <dbReference type="NCBI Taxonomy" id="45354"/>
    <lineage>
        <taxon>Eukaryota</taxon>
        <taxon>Fungi</taxon>
        <taxon>Dikarya</taxon>
        <taxon>Ascomycota</taxon>
        <taxon>Saccharomycotina</taxon>
        <taxon>Pichiomycetes</taxon>
        <taxon>Metschnikowiaceae</taxon>
        <taxon>Sungouiella</taxon>
    </lineage>
</organism>
<evidence type="ECO:0000256" key="1">
    <source>
        <dbReference type="ARBA" id="ARBA00005306"/>
    </source>
</evidence>
<dbReference type="FunFam" id="1.10.10.410:FF:000001">
    <property type="entry name" value="Aspartyl/glutamyl-tRNA(Asn/Gln) amidotransferase subunit B"/>
    <property type="match status" value="1"/>
</dbReference>
<reference evidence="11 12" key="1">
    <citation type="submission" date="2016-10" db="EMBL/GenBank/DDBJ databases">
        <authorList>
            <person name="de Groot N.N."/>
        </authorList>
    </citation>
    <scope>NUCLEOTIDE SEQUENCE [LARGE SCALE GENOMIC DNA]</scope>
    <source>
        <strain evidence="11 12">CBS 141442</strain>
    </source>
</reference>
<keyword evidence="5 9" id="KW-0648">Protein biosynthesis</keyword>
<dbReference type="GO" id="GO:0050567">
    <property type="term" value="F:glutaminyl-tRNA synthase (glutamine-hydrolyzing) activity"/>
    <property type="evidence" value="ECO:0007669"/>
    <property type="project" value="UniProtKB-UniRule"/>
</dbReference>
<dbReference type="InterPro" id="IPR006075">
    <property type="entry name" value="Asn/Gln-tRNA_Trfase_suB/E_cat"/>
</dbReference>
<dbReference type="Pfam" id="PF02934">
    <property type="entry name" value="GatB_N"/>
    <property type="match status" value="1"/>
</dbReference>
<dbReference type="GO" id="GO:0070681">
    <property type="term" value="P:glutaminyl-tRNAGln biosynthesis via transamidation"/>
    <property type="evidence" value="ECO:0007669"/>
    <property type="project" value="UniProtKB-UniRule"/>
</dbReference>
<dbReference type="InterPro" id="IPR003789">
    <property type="entry name" value="Asn/Gln_tRNA_amidoTrase-B-like"/>
</dbReference>
<feature type="domain" description="Asn/Gln amidotransferase" evidence="10">
    <location>
        <begin position="341"/>
        <end position="500"/>
    </location>
</feature>
<dbReference type="STRING" id="45354.A0A1L0BXE3"/>
<dbReference type="InterPro" id="IPR014746">
    <property type="entry name" value="Gln_synth/guanido_kin_cat_dom"/>
</dbReference>
<dbReference type="EMBL" id="LT635760">
    <property type="protein sequence ID" value="SGZ56007.1"/>
    <property type="molecule type" value="Genomic_DNA"/>
</dbReference>
<comment type="catalytic activity">
    <reaction evidence="7">
        <text>L-aspartyl-tRNA(Asn) + L-glutamine + ATP + H2O = L-asparaginyl-tRNA(Asn) + L-glutamate + ADP + phosphate + 2 H(+)</text>
        <dbReference type="Rhea" id="RHEA:14513"/>
        <dbReference type="Rhea" id="RHEA-COMP:9674"/>
        <dbReference type="Rhea" id="RHEA-COMP:9677"/>
        <dbReference type="ChEBI" id="CHEBI:15377"/>
        <dbReference type="ChEBI" id="CHEBI:15378"/>
        <dbReference type="ChEBI" id="CHEBI:29985"/>
        <dbReference type="ChEBI" id="CHEBI:30616"/>
        <dbReference type="ChEBI" id="CHEBI:43474"/>
        <dbReference type="ChEBI" id="CHEBI:58359"/>
        <dbReference type="ChEBI" id="CHEBI:78515"/>
        <dbReference type="ChEBI" id="CHEBI:78516"/>
        <dbReference type="ChEBI" id="CHEBI:456216"/>
    </reaction>
</comment>
<dbReference type="AlphaFoldDB" id="A0A1L0BXE3"/>
<comment type="similarity">
    <text evidence="1 9">Belongs to the GatB/GatE family. GatB subfamily.</text>
</comment>
<evidence type="ECO:0000313" key="11">
    <source>
        <dbReference type="EMBL" id="SGZ56007.1"/>
    </source>
</evidence>
<sequence length="500" mass="56730">MVPRQIKGWRPEPGAAFKCGIEIHTQLNTKHKLFSLSRNIPNSSPNTQASFFDFGLPGTFPKLNPEALLLALRAATALKSRINPVSSFDRKHYFYYDQPLGYQITQHFNPLAKGGSLELTKKYDGVDQDKVIGIEQIQIEQDTSKLNYNDFDATVSIDHNRADVPLIELVTKPDFDHLSQVRAFVKKYISLMTHLGVCTGDMENGAMRCDVNISVAGGNRVEIKNLGSTSEIIAAAKYEYRRQVEQLKSNSGPIEQETRSWNGKETVRTRSKEVAVDYRYFPDIELPRVHLDPKITEDIMATLPEFPEEILKTLTGLDYGLELKHARFLVDNPRLLNYYRQLHDIVVLQNNTPAKVVNNWFIHELIGAFNKLDIPVDISRLEPEKLATLILMVLKNEITITSAKLLLSQVIQADELERALSIFELVEHYDLAAPGLVDKSQLSDAIEEICFEVMESHPDVVEKVKKGKKKSVNFLIGMAMKETQGRVDSKQFEEMFNKLI</sequence>
<keyword evidence="2 9" id="KW-0436">Ligase</keyword>
<dbReference type="InterPro" id="IPR004413">
    <property type="entry name" value="GatB"/>
</dbReference>
<dbReference type="GO" id="GO:0050566">
    <property type="term" value="F:asparaginyl-tRNA synthase (glutamine-hydrolyzing) activity"/>
    <property type="evidence" value="ECO:0007669"/>
    <property type="project" value="RHEA"/>
</dbReference>
<protein>
    <recommendedName>
        <fullName evidence="9">Glutamyl-tRNA(Gln) amidotransferase subunit B, mitochondrial</fullName>
        <shortName evidence="9">Glu-AdT subunit B</shortName>
        <ecNumber evidence="9">6.3.5.-</ecNumber>
    </recommendedName>
</protein>
<evidence type="ECO:0000256" key="6">
    <source>
        <dbReference type="ARBA" id="ARBA00023128"/>
    </source>
</evidence>
<dbReference type="SUPFAM" id="SSF89095">
    <property type="entry name" value="GatB/YqeY motif"/>
    <property type="match status" value="1"/>
</dbReference>
<dbReference type="PANTHER" id="PTHR11659:SF0">
    <property type="entry name" value="GLUTAMYL-TRNA(GLN) AMIDOTRANSFERASE SUBUNIT B, MITOCHONDRIAL"/>
    <property type="match status" value="1"/>
</dbReference>
<evidence type="ECO:0000256" key="9">
    <source>
        <dbReference type="HAMAP-Rule" id="MF_03147"/>
    </source>
</evidence>
<evidence type="ECO:0000313" key="12">
    <source>
        <dbReference type="Proteomes" id="UP000182334"/>
    </source>
</evidence>
<dbReference type="OrthoDB" id="1722066at2759"/>
<dbReference type="PANTHER" id="PTHR11659">
    <property type="entry name" value="GLUTAMYL-TRNA GLN AMIDOTRANSFERASE SUBUNIT B MITOCHONDRIAL AND PROKARYOTIC PET112-RELATED"/>
    <property type="match status" value="1"/>
</dbReference>
<accession>A0A1L0BXE3</accession>